<dbReference type="STRING" id="1121279.SAMN02745887_01513"/>
<reference evidence="7 8" key="1">
    <citation type="submission" date="2016-11" db="EMBL/GenBank/DDBJ databases">
        <authorList>
            <person name="Jaros S."/>
            <person name="Januszkiewicz K."/>
            <person name="Wedrychowicz H."/>
        </authorList>
    </citation>
    <scope>NUCLEOTIDE SEQUENCE [LARGE SCALE GENOMIC DNA]</scope>
    <source>
        <strain evidence="7 8">DSM 18899</strain>
    </source>
</reference>
<evidence type="ECO:0000256" key="5">
    <source>
        <dbReference type="SAM" id="Phobius"/>
    </source>
</evidence>
<organism evidence="7 8">
    <name type="scientific">Chitinimonas taiwanensis DSM 18899</name>
    <dbReference type="NCBI Taxonomy" id="1121279"/>
    <lineage>
        <taxon>Bacteria</taxon>
        <taxon>Pseudomonadati</taxon>
        <taxon>Pseudomonadota</taxon>
        <taxon>Betaproteobacteria</taxon>
        <taxon>Neisseriales</taxon>
        <taxon>Chitinibacteraceae</taxon>
        <taxon>Chitinimonas</taxon>
    </lineage>
</organism>
<keyword evidence="2 5" id="KW-0812">Transmembrane</keyword>
<feature type="domain" description="Yip1" evidence="6">
    <location>
        <begin position="18"/>
        <end position="231"/>
    </location>
</feature>
<evidence type="ECO:0000256" key="2">
    <source>
        <dbReference type="ARBA" id="ARBA00022692"/>
    </source>
</evidence>
<keyword evidence="4 5" id="KW-0472">Membrane</keyword>
<dbReference type="EMBL" id="FPKR01000005">
    <property type="protein sequence ID" value="SFZ75224.1"/>
    <property type="molecule type" value="Genomic_DNA"/>
</dbReference>
<evidence type="ECO:0000259" key="6">
    <source>
        <dbReference type="Pfam" id="PF04893"/>
    </source>
</evidence>
<evidence type="ECO:0000313" key="8">
    <source>
        <dbReference type="Proteomes" id="UP000186513"/>
    </source>
</evidence>
<sequence>MAKAFKKHSQGEIMSLLTVFTEPQQFFTALKDKPHFALPFWLLALGTALILYLYYQRVDFDWMVDMLLSTEKLGPEEMEAARKGMNREIMSWSSIVLAPLGMLIAFLLAAVYYLLAGKIAGVQQGFKAWFAFSVWSSAPLLLSTVVALLHVLTMPTQTLPDALYLTHLDPMLISLPLGHAWRGLSTSVDLLSLWGIALGAIGWRSWTQSGWAQAIVVASLPSLIIYGAWVVFILATR</sequence>
<feature type="transmembrane region" description="Helical" evidence="5">
    <location>
        <begin position="92"/>
        <end position="116"/>
    </location>
</feature>
<dbReference type="InterPro" id="IPR006977">
    <property type="entry name" value="Yip1_dom"/>
</dbReference>
<feature type="transmembrane region" description="Helical" evidence="5">
    <location>
        <begin position="128"/>
        <end position="150"/>
    </location>
</feature>
<name>A0A1K2HEG5_9NEIS</name>
<dbReference type="GO" id="GO:0016020">
    <property type="term" value="C:membrane"/>
    <property type="evidence" value="ECO:0007669"/>
    <property type="project" value="UniProtKB-SubCell"/>
</dbReference>
<feature type="transmembrane region" description="Helical" evidence="5">
    <location>
        <begin position="36"/>
        <end position="55"/>
    </location>
</feature>
<accession>A0A1K2HEG5</accession>
<evidence type="ECO:0000256" key="3">
    <source>
        <dbReference type="ARBA" id="ARBA00022989"/>
    </source>
</evidence>
<evidence type="ECO:0000256" key="4">
    <source>
        <dbReference type="ARBA" id="ARBA00023136"/>
    </source>
</evidence>
<gene>
    <name evidence="7" type="ORF">SAMN02745887_01513</name>
</gene>
<dbReference type="AlphaFoldDB" id="A0A1K2HEG5"/>
<proteinExistence type="predicted"/>
<keyword evidence="3 5" id="KW-1133">Transmembrane helix</keyword>
<feature type="transmembrane region" description="Helical" evidence="5">
    <location>
        <begin position="212"/>
        <end position="235"/>
    </location>
</feature>
<evidence type="ECO:0000256" key="1">
    <source>
        <dbReference type="ARBA" id="ARBA00004141"/>
    </source>
</evidence>
<protein>
    <submittedName>
        <fullName evidence="7">Yip1 domain-containing protein</fullName>
    </submittedName>
</protein>
<evidence type="ECO:0000313" key="7">
    <source>
        <dbReference type="EMBL" id="SFZ75224.1"/>
    </source>
</evidence>
<dbReference type="Proteomes" id="UP000186513">
    <property type="component" value="Unassembled WGS sequence"/>
</dbReference>
<dbReference type="Pfam" id="PF04893">
    <property type="entry name" value="Yip1"/>
    <property type="match status" value="1"/>
</dbReference>
<keyword evidence="8" id="KW-1185">Reference proteome</keyword>
<comment type="subcellular location">
    <subcellularLocation>
        <location evidence="1">Membrane</location>
        <topology evidence="1">Multi-pass membrane protein</topology>
    </subcellularLocation>
</comment>